<proteinExistence type="predicted"/>
<gene>
    <name evidence="2" type="ORF">LCGC14_1325010</name>
</gene>
<feature type="transmembrane region" description="Helical" evidence="1">
    <location>
        <begin position="12"/>
        <end position="33"/>
    </location>
</feature>
<dbReference type="AlphaFoldDB" id="A0A0F9NKT3"/>
<evidence type="ECO:0000256" key="1">
    <source>
        <dbReference type="SAM" id="Phobius"/>
    </source>
</evidence>
<keyword evidence="1" id="KW-1133">Transmembrane helix</keyword>
<dbReference type="EMBL" id="LAZR01007944">
    <property type="protein sequence ID" value="KKM81912.1"/>
    <property type="molecule type" value="Genomic_DNA"/>
</dbReference>
<accession>A0A0F9NKT3</accession>
<sequence>MIFDFFNSLIERIGITIIISIGTFFLGSIRWIINFLKKRRLKQFFGENAKKPDRINLIIPVLHPQPGKDGEVKYLHKKYLDKEKKTWDGPKIVMAVEDVQAAASVMSLLKP</sequence>
<protein>
    <submittedName>
        <fullName evidence="2">Uncharacterized protein</fullName>
    </submittedName>
</protein>
<evidence type="ECO:0000313" key="2">
    <source>
        <dbReference type="EMBL" id="KKM81912.1"/>
    </source>
</evidence>
<name>A0A0F9NKT3_9ZZZZ</name>
<keyword evidence="1" id="KW-0472">Membrane</keyword>
<organism evidence="2">
    <name type="scientific">marine sediment metagenome</name>
    <dbReference type="NCBI Taxonomy" id="412755"/>
    <lineage>
        <taxon>unclassified sequences</taxon>
        <taxon>metagenomes</taxon>
        <taxon>ecological metagenomes</taxon>
    </lineage>
</organism>
<comment type="caution">
    <text evidence="2">The sequence shown here is derived from an EMBL/GenBank/DDBJ whole genome shotgun (WGS) entry which is preliminary data.</text>
</comment>
<reference evidence="2" key="1">
    <citation type="journal article" date="2015" name="Nature">
        <title>Complex archaea that bridge the gap between prokaryotes and eukaryotes.</title>
        <authorList>
            <person name="Spang A."/>
            <person name="Saw J.H."/>
            <person name="Jorgensen S.L."/>
            <person name="Zaremba-Niedzwiedzka K."/>
            <person name="Martijn J."/>
            <person name="Lind A.E."/>
            <person name="van Eijk R."/>
            <person name="Schleper C."/>
            <person name="Guy L."/>
            <person name="Ettema T.J."/>
        </authorList>
    </citation>
    <scope>NUCLEOTIDE SEQUENCE</scope>
</reference>
<keyword evidence="1" id="KW-0812">Transmembrane</keyword>